<proteinExistence type="inferred from homology"/>
<evidence type="ECO:0000256" key="2">
    <source>
        <dbReference type="ARBA" id="ARBA00009209"/>
    </source>
</evidence>
<feature type="chain" id="PRO_5004798783" description="Glucanase" evidence="10">
    <location>
        <begin position="20"/>
        <end position="433"/>
    </location>
</feature>
<dbReference type="eggNOG" id="COG3405">
    <property type="taxonomic scope" value="Bacteria"/>
</dbReference>
<keyword evidence="3 10" id="KW-0732">Signal</keyword>
<evidence type="ECO:0000256" key="8">
    <source>
        <dbReference type="PROSITE-ProRule" id="PRU10058"/>
    </source>
</evidence>
<keyword evidence="12" id="KW-1185">Reference proteome</keyword>
<dbReference type="KEGG" id="jag:GJA_4982"/>
<evidence type="ECO:0000256" key="7">
    <source>
        <dbReference type="ARBA" id="ARBA00023326"/>
    </source>
</evidence>
<comment type="similarity">
    <text evidence="2 9">Belongs to the glycosyl hydrolase 8 (cellulase D) family.</text>
</comment>
<evidence type="ECO:0000256" key="6">
    <source>
        <dbReference type="ARBA" id="ARBA00023295"/>
    </source>
</evidence>
<name>W0VD52_9BURK</name>
<dbReference type="SUPFAM" id="SSF48208">
    <property type="entry name" value="Six-hairpin glycosidases"/>
    <property type="match status" value="1"/>
</dbReference>
<evidence type="ECO:0000256" key="1">
    <source>
        <dbReference type="ARBA" id="ARBA00000966"/>
    </source>
</evidence>
<keyword evidence="7 9" id="KW-0119">Carbohydrate metabolism</keyword>
<protein>
    <recommendedName>
        <fullName evidence="9">Glucanase</fullName>
        <ecNumber evidence="9">3.2.1.-</ecNumber>
    </recommendedName>
</protein>
<keyword evidence="7 9" id="KW-0624">Polysaccharide degradation</keyword>
<keyword evidence="5" id="KW-0136">Cellulose degradation</keyword>
<dbReference type="PATRIC" id="fig|1349767.4.peg.1600"/>
<gene>
    <name evidence="11" type="ORF">GJA_4982</name>
</gene>
<dbReference type="RefSeq" id="WP_144241627.1">
    <property type="nucleotide sequence ID" value="NZ_BCTH01000115.1"/>
</dbReference>
<evidence type="ECO:0000256" key="9">
    <source>
        <dbReference type="RuleBase" id="RU361167"/>
    </source>
</evidence>
<dbReference type="AlphaFoldDB" id="W0VD52"/>
<dbReference type="InterPro" id="IPR019834">
    <property type="entry name" value="Glyco_hydro_8_CS"/>
</dbReference>
<accession>W0VD52</accession>
<dbReference type="InterPro" id="IPR008928">
    <property type="entry name" value="6-hairpin_glycosidase_sf"/>
</dbReference>
<evidence type="ECO:0000256" key="5">
    <source>
        <dbReference type="ARBA" id="ARBA00023001"/>
    </source>
</evidence>
<dbReference type="Proteomes" id="UP000027604">
    <property type="component" value="Chromosome I"/>
</dbReference>
<dbReference type="EMBL" id="HG322949">
    <property type="protein sequence ID" value="CDG85585.1"/>
    <property type="molecule type" value="Genomic_DNA"/>
</dbReference>
<feature type="active site" description="Nucleophile" evidence="8">
    <location>
        <position position="174"/>
    </location>
</feature>
<dbReference type="GO" id="GO:0008810">
    <property type="term" value="F:cellulase activity"/>
    <property type="evidence" value="ECO:0007669"/>
    <property type="project" value="UniProtKB-EC"/>
</dbReference>
<dbReference type="InterPro" id="IPR002037">
    <property type="entry name" value="Glyco_hydro_8"/>
</dbReference>
<dbReference type="STRING" id="1349767.GJA_4982"/>
<evidence type="ECO:0000256" key="3">
    <source>
        <dbReference type="ARBA" id="ARBA00022729"/>
    </source>
</evidence>
<dbReference type="Pfam" id="PF01270">
    <property type="entry name" value="Glyco_hydro_8"/>
    <property type="match status" value="1"/>
</dbReference>
<comment type="catalytic activity">
    <reaction evidence="1">
        <text>Endohydrolysis of (1-&gt;4)-beta-D-glucosidic linkages in cellulose, lichenin and cereal beta-D-glucans.</text>
        <dbReference type="EC" id="3.2.1.4"/>
    </reaction>
</comment>
<organism evidence="11 12">
    <name type="scientific">Janthinobacterium agaricidamnosum NBRC 102515 = DSM 9628</name>
    <dbReference type="NCBI Taxonomy" id="1349767"/>
    <lineage>
        <taxon>Bacteria</taxon>
        <taxon>Pseudomonadati</taxon>
        <taxon>Pseudomonadota</taxon>
        <taxon>Betaproteobacteria</taxon>
        <taxon>Burkholderiales</taxon>
        <taxon>Oxalobacteraceae</taxon>
        <taxon>Janthinobacterium</taxon>
    </lineage>
</organism>
<keyword evidence="4 9" id="KW-0378">Hydrolase</keyword>
<evidence type="ECO:0000256" key="10">
    <source>
        <dbReference type="SAM" id="SignalP"/>
    </source>
</evidence>
<reference evidence="11 12" key="1">
    <citation type="journal article" date="2015" name="Genome Announc.">
        <title>Genome Sequence of Mushroom Soft-Rot Pathogen Janthinobacterium agaricidamnosum.</title>
        <authorList>
            <person name="Graupner K."/>
            <person name="Lackner G."/>
            <person name="Hertweck C."/>
        </authorList>
    </citation>
    <scope>NUCLEOTIDE SEQUENCE [LARGE SCALE GENOMIC DNA]</scope>
    <source>
        <strain evidence="12">NBRC 102515 / DSM 9628</strain>
    </source>
</reference>
<sequence>MPGMQHRTLVLAIMTTMLAACGGGSDPQGGAAPRNAANAVAGVAPQPYTAGTIRPNHVSQAQLDQQRLAFYQQWKSKYIAQECGAGRYFVKVNADGKFSGGGTQNGTLTISEAHGYGMLISVLMADEDAGAKTVFDGMVAYFRDHQASSGPGLMAWNQIVGCGNSSDGGSSATDGDLDIAYALLLADRQWGSTGAINYRQEAQVVLNAIMAREVHPSGKHLLLGDWTGTTGKYGYATRTSDFTQSHLAAFAASTGDARWSAVRDRSYAIIDTLRAGYSPQTALVPDFVVNLNTAAKPAASNFLEGTTDGQYSWNASRYPWRVALDYLVYGDQRAFNAITPFNAWARAQTGNNPAKFASGYKLNGTPIKANDVNELAFVSALGVAAMIAPENQAWLNAIWTNVQGRTLQQEDYYGNSLKMLTMIGMTGRWARPQ</sequence>
<feature type="signal peptide" evidence="10">
    <location>
        <begin position="1"/>
        <end position="19"/>
    </location>
</feature>
<dbReference type="HOGENOM" id="CLU_036185_0_0_4"/>
<dbReference type="EC" id="3.2.1.-" evidence="9"/>
<evidence type="ECO:0000313" key="11">
    <source>
        <dbReference type="EMBL" id="CDG85585.1"/>
    </source>
</evidence>
<evidence type="ECO:0000256" key="4">
    <source>
        <dbReference type="ARBA" id="ARBA00022801"/>
    </source>
</evidence>
<dbReference type="GO" id="GO:0030245">
    <property type="term" value="P:cellulose catabolic process"/>
    <property type="evidence" value="ECO:0007669"/>
    <property type="project" value="UniProtKB-KW"/>
</dbReference>
<keyword evidence="6 9" id="KW-0326">Glycosidase</keyword>
<dbReference type="PROSITE" id="PS00812">
    <property type="entry name" value="GLYCOSYL_HYDROL_F8"/>
    <property type="match status" value="1"/>
</dbReference>
<dbReference type="OrthoDB" id="9803461at2"/>
<dbReference type="InterPro" id="IPR012341">
    <property type="entry name" value="6hp_glycosidase-like_sf"/>
</dbReference>
<evidence type="ECO:0000313" key="12">
    <source>
        <dbReference type="Proteomes" id="UP000027604"/>
    </source>
</evidence>
<dbReference type="PRINTS" id="PR00735">
    <property type="entry name" value="GLHYDRLASE8"/>
</dbReference>
<dbReference type="Gene3D" id="1.50.10.10">
    <property type="match status" value="1"/>
</dbReference>
<dbReference type="PROSITE" id="PS51257">
    <property type="entry name" value="PROKAR_LIPOPROTEIN"/>
    <property type="match status" value="1"/>
</dbReference>